<reference evidence="2" key="1">
    <citation type="submission" date="2022-08" db="EMBL/GenBank/DDBJ databases">
        <title>Novel sulfate-reducing endosymbionts in the free-living metamonad Anaeramoeba.</title>
        <authorList>
            <person name="Jerlstrom-Hultqvist J."/>
            <person name="Cepicka I."/>
            <person name="Gallot-Lavallee L."/>
            <person name="Salas-Leiva D."/>
            <person name="Curtis B.A."/>
            <person name="Zahonova K."/>
            <person name="Pipaliya S."/>
            <person name="Dacks J."/>
            <person name="Roger A.J."/>
        </authorList>
    </citation>
    <scope>NUCLEOTIDE SEQUENCE</scope>
    <source>
        <strain evidence="2">Schooner1</strain>
    </source>
</reference>
<protein>
    <submittedName>
        <fullName evidence="2">Uncharacterized protein</fullName>
    </submittedName>
</protein>
<dbReference type="EMBL" id="JAOAOG010000301">
    <property type="protein sequence ID" value="KAJ6231241.1"/>
    <property type="molecule type" value="Genomic_DNA"/>
</dbReference>
<feature type="transmembrane region" description="Helical" evidence="1">
    <location>
        <begin position="131"/>
        <end position="151"/>
    </location>
</feature>
<feature type="transmembrane region" description="Helical" evidence="1">
    <location>
        <begin position="269"/>
        <end position="288"/>
    </location>
</feature>
<accession>A0ABQ8XFJ6</accession>
<proteinExistence type="predicted"/>
<dbReference type="Proteomes" id="UP001150062">
    <property type="component" value="Unassembled WGS sequence"/>
</dbReference>
<keyword evidence="1" id="KW-0472">Membrane</keyword>
<evidence type="ECO:0000313" key="2">
    <source>
        <dbReference type="EMBL" id="KAJ6231241.1"/>
    </source>
</evidence>
<keyword evidence="1" id="KW-0812">Transmembrane</keyword>
<feature type="transmembrane region" description="Helical" evidence="1">
    <location>
        <begin position="172"/>
        <end position="204"/>
    </location>
</feature>
<name>A0ABQ8XFJ6_9EUKA</name>
<comment type="caution">
    <text evidence="2">The sequence shown here is derived from an EMBL/GenBank/DDBJ whole genome shotgun (WGS) entry which is preliminary data.</text>
</comment>
<feature type="transmembrane region" description="Helical" evidence="1">
    <location>
        <begin position="224"/>
        <end position="249"/>
    </location>
</feature>
<sequence>MFPLNGSQEQKEKMLIKKGLLLNKNEADSTDQIEKAENFNLTSIPSCQRLSVLLFLLMFLPYFAIKQIIVTPARWLSRLLTKIMVLFTNANTDQKNEFQSNSSQLENLVYEFFVTISRYLLKWLPDFVERILLITIQTLLKIFLVLPIRLIKKIIFCALKITSFIFNKIKRLITFLSNIIDFIIIFLIEKVFQLFVTVLTFFFKKKFVKPTNDLLTQYMDWSKLIWFSWWMKYGIKVGRFIISLPILILTKISKFFRDLFSDLSYFSRCGNTIISFILHPFYSLYQFIFQ</sequence>
<feature type="transmembrane region" description="Helical" evidence="1">
    <location>
        <begin position="50"/>
        <end position="69"/>
    </location>
</feature>
<gene>
    <name evidence="2" type="ORF">M0813_05970</name>
</gene>
<keyword evidence="3" id="KW-1185">Reference proteome</keyword>
<evidence type="ECO:0000313" key="3">
    <source>
        <dbReference type="Proteomes" id="UP001150062"/>
    </source>
</evidence>
<keyword evidence="1" id="KW-1133">Transmembrane helix</keyword>
<organism evidence="2 3">
    <name type="scientific">Anaeramoeba flamelloides</name>
    <dbReference type="NCBI Taxonomy" id="1746091"/>
    <lineage>
        <taxon>Eukaryota</taxon>
        <taxon>Metamonada</taxon>
        <taxon>Anaeramoebidae</taxon>
        <taxon>Anaeramoeba</taxon>
    </lineage>
</organism>
<evidence type="ECO:0000256" key="1">
    <source>
        <dbReference type="SAM" id="Phobius"/>
    </source>
</evidence>